<reference evidence="7 8" key="1">
    <citation type="submission" date="2017-10" db="EMBL/GenBank/DDBJ databases">
        <title>Effective Description of Clostridium neonatale sp. nov. linked to necrotizing enterocolitis in neonates and a clarification of species assignable to the genus Clostridium (Prazmowski 1880) emend. Lawson and Rainey 2016.</title>
        <authorList>
            <person name="Bernard K."/>
            <person name="Burdz T."/>
            <person name="Wiebe D."/>
            <person name="Balcewich B."/>
            <person name="Alfa M."/>
            <person name="Bernier A.-M."/>
        </authorList>
    </citation>
    <scope>NUCLEOTIDE SEQUENCE [LARGE SCALE GENOMIC DNA]</scope>
    <source>
        <strain evidence="7 8">LCDC99A005</strain>
    </source>
</reference>
<evidence type="ECO:0000256" key="2">
    <source>
        <dbReference type="ARBA" id="ARBA00022475"/>
    </source>
</evidence>
<dbReference type="GO" id="GO:0015171">
    <property type="term" value="F:amino acid transmembrane transporter activity"/>
    <property type="evidence" value="ECO:0007669"/>
    <property type="project" value="TreeGrafter"/>
</dbReference>
<accession>A0A2A7MM08</accession>
<protein>
    <recommendedName>
        <fullName evidence="9">Homoserine/homoserine lactone efflux protein</fullName>
    </recommendedName>
</protein>
<dbReference type="STRING" id="137838.GCA_001458595_01637"/>
<dbReference type="GO" id="GO:0005886">
    <property type="term" value="C:plasma membrane"/>
    <property type="evidence" value="ECO:0007669"/>
    <property type="project" value="UniProtKB-SubCell"/>
</dbReference>
<evidence type="ECO:0000256" key="6">
    <source>
        <dbReference type="SAM" id="Phobius"/>
    </source>
</evidence>
<dbReference type="Proteomes" id="UP000220840">
    <property type="component" value="Unassembled WGS sequence"/>
</dbReference>
<evidence type="ECO:0000313" key="7">
    <source>
        <dbReference type="EMBL" id="PEG32735.1"/>
    </source>
</evidence>
<feature type="transmembrane region" description="Helical" evidence="6">
    <location>
        <begin position="21"/>
        <end position="49"/>
    </location>
</feature>
<sequence length="114" mass="13116">MVILQKSNLNFRETNDDDKAIIVIGRGALINLFNPQLTLFFFAFLPQYISNNIQNYVKESFLLGILLMILTFLIFCGYGILAGLMKRFATKSPKRLQYIQQLFGIIFIVFAINL</sequence>
<keyword evidence="5 6" id="KW-0472">Membrane</keyword>
<feature type="transmembrane region" description="Helical" evidence="6">
    <location>
        <begin position="61"/>
        <end position="84"/>
    </location>
</feature>
<gene>
    <name evidence="7" type="ORF">CQ394_00990</name>
</gene>
<dbReference type="PANTHER" id="PTHR30086">
    <property type="entry name" value="ARGININE EXPORTER PROTEIN ARGO"/>
    <property type="match status" value="1"/>
</dbReference>
<comment type="caution">
    <text evidence="7">The sequence shown here is derived from an EMBL/GenBank/DDBJ whole genome shotgun (WGS) entry which is preliminary data.</text>
</comment>
<keyword evidence="2" id="KW-1003">Cell membrane</keyword>
<dbReference type="Pfam" id="PF01810">
    <property type="entry name" value="LysE"/>
    <property type="match status" value="1"/>
</dbReference>
<dbReference type="AlphaFoldDB" id="A0A2A7MM08"/>
<evidence type="ECO:0008006" key="9">
    <source>
        <dbReference type="Google" id="ProtNLM"/>
    </source>
</evidence>
<name>A0A2A7MM08_9CLOT</name>
<dbReference type="PANTHER" id="PTHR30086:SF20">
    <property type="entry name" value="ARGININE EXPORTER PROTEIN ARGO-RELATED"/>
    <property type="match status" value="1"/>
</dbReference>
<keyword evidence="8" id="KW-1185">Reference proteome</keyword>
<proteinExistence type="predicted"/>
<evidence type="ECO:0000256" key="1">
    <source>
        <dbReference type="ARBA" id="ARBA00004651"/>
    </source>
</evidence>
<keyword evidence="4 6" id="KW-1133">Transmembrane helix</keyword>
<evidence type="ECO:0000256" key="4">
    <source>
        <dbReference type="ARBA" id="ARBA00022989"/>
    </source>
</evidence>
<organism evidence="7 8">
    <name type="scientific">Clostridium neonatale</name>
    <dbReference type="NCBI Taxonomy" id="137838"/>
    <lineage>
        <taxon>Bacteria</taxon>
        <taxon>Bacillati</taxon>
        <taxon>Bacillota</taxon>
        <taxon>Clostridia</taxon>
        <taxon>Eubacteriales</taxon>
        <taxon>Clostridiaceae</taxon>
        <taxon>Clostridium</taxon>
    </lineage>
</organism>
<dbReference type="InterPro" id="IPR001123">
    <property type="entry name" value="LeuE-type"/>
</dbReference>
<evidence type="ECO:0000256" key="3">
    <source>
        <dbReference type="ARBA" id="ARBA00022692"/>
    </source>
</evidence>
<keyword evidence="3 6" id="KW-0812">Transmembrane</keyword>
<evidence type="ECO:0000313" key="8">
    <source>
        <dbReference type="Proteomes" id="UP000220840"/>
    </source>
</evidence>
<dbReference type="OrthoDB" id="198428at2"/>
<comment type="subcellular location">
    <subcellularLocation>
        <location evidence="1">Cell membrane</location>
        <topology evidence="1">Multi-pass membrane protein</topology>
    </subcellularLocation>
</comment>
<evidence type="ECO:0000256" key="5">
    <source>
        <dbReference type="ARBA" id="ARBA00023136"/>
    </source>
</evidence>
<feature type="transmembrane region" description="Helical" evidence="6">
    <location>
        <begin position="96"/>
        <end position="113"/>
    </location>
</feature>
<dbReference type="EMBL" id="PDCJ01000001">
    <property type="protein sequence ID" value="PEG32735.1"/>
    <property type="molecule type" value="Genomic_DNA"/>
</dbReference>